<feature type="domain" description="HTH tetR-type" evidence="3">
    <location>
        <begin position="14"/>
        <end position="74"/>
    </location>
</feature>
<evidence type="ECO:0000313" key="4">
    <source>
        <dbReference type="EMBL" id="MTE17280.1"/>
    </source>
</evidence>
<sequence length="199" mass="21339">MPRIQAATLAEHREAQRRALLDAARAILVADPARPPTLTEVAARAGLARPSIYQYFSSRDQLLAELLADTFPQWARRVSERMAAASDPVEQVLEYVRTNLELVASGEHAMARVLTTIIDDDIAAYSRELHDELHTPLIDALETAGAPDPVATAGLIDGIVYAASRMLESGQNADRTVAAATELVGPYLAALSPGADGSR</sequence>
<dbReference type="InterPro" id="IPR001647">
    <property type="entry name" value="HTH_TetR"/>
</dbReference>
<comment type="caution">
    <text evidence="4">The sequence shown here is derived from an EMBL/GenBank/DDBJ whole genome shotgun (WGS) entry which is preliminary data.</text>
</comment>
<dbReference type="InterPro" id="IPR050109">
    <property type="entry name" value="HTH-type_TetR-like_transc_reg"/>
</dbReference>
<dbReference type="InterPro" id="IPR009057">
    <property type="entry name" value="Homeodomain-like_sf"/>
</dbReference>
<evidence type="ECO:0000256" key="1">
    <source>
        <dbReference type="ARBA" id="ARBA00023125"/>
    </source>
</evidence>
<dbReference type="PANTHER" id="PTHR30055:SF226">
    <property type="entry name" value="HTH-TYPE TRANSCRIPTIONAL REGULATOR PKSA"/>
    <property type="match status" value="1"/>
</dbReference>
<dbReference type="Proteomes" id="UP000432464">
    <property type="component" value="Unassembled WGS sequence"/>
</dbReference>
<protein>
    <submittedName>
        <fullName evidence="4">TetR family transcriptional regulator</fullName>
    </submittedName>
</protein>
<keyword evidence="5" id="KW-1185">Reference proteome</keyword>
<reference evidence="4 5" key="1">
    <citation type="submission" date="2019-11" db="EMBL/GenBank/DDBJ databases">
        <title>Nocardia sp. nov. CT2-14 isolated from soil.</title>
        <authorList>
            <person name="Kanchanasin P."/>
            <person name="Tanasupawat S."/>
            <person name="Yuki M."/>
            <person name="Kudo T."/>
        </authorList>
    </citation>
    <scope>NUCLEOTIDE SEQUENCE [LARGE SCALE GENOMIC DNA]</scope>
    <source>
        <strain evidence="4 5">CT2-14</strain>
    </source>
</reference>
<name>A0A6I3L899_9NOCA</name>
<gene>
    <name evidence="4" type="ORF">GLP40_31655</name>
</gene>
<accession>A0A6I3L899</accession>
<dbReference type="Gene3D" id="1.10.357.10">
    <property type="entry name" value="Tetracycline Repressor, domain 2"/>
    <property type="match status" value="1"/>
</dbReference>
<dbReference type="RefSeq" id="WP_328290888.1">
    <property type="nucleotide sequence ID" value="NZ_WMBB01000021.1"/>
</dbReference>
<dbReference type="GO" id="GO:0003700">
    <property type="term" value="F:DNA-binding transcription factor activity"/>
    <property type="evidence" value="ECO:0007669"/>
    <property type="project" value="TreeGrafter"/>
</dbReference>
<feature type="DNA-binding region" description="H-T-H motif" evidence="2">
    <location>
        <begin position="37"/>
        <end position="56"/>
    </location>
</feature>
<organism evidence="4 5">
    <name type="scientific">Nocardia aurantiaca</name>
    <dbReference type="NCBI Taxonomy" id="2675850"/>
    <lineage>
        <taxon>Bacteria</taxon>
        <taxon>Bacillati</taxon>
        <taxon>Actinomycetota</taxon>
        <taxon>Actinomycetes</taxon>
        <taxon>Mycobacteriales</taxon>
        <taxon>Nocardiaceae</taxon>
        <taxon>Nocardia</taxon>
    </lineage>
</organism>
<dbReference type="PROSITE" id="PS50977">
    <property type="entry name" value="HTH_TETR_2"/>
    <property type="match status" value="1"/>
</dbReference>
<evidence type="ECO:0000256" key="2">
    <source>
        <dbReference type="PROSITE-ProRule" id="PRU00335"/>
    </source>
</evidence>
<proteinExistence type="predicted"/>
<dbReference type="GO" id="GO:0000976">
    <property type="term" value="F:transcription cis-regulatory region binding"/>
    <property type="evidence" value="ECO:0007669"/>
    <property type="project" value="TreeGrafter"/>
</dbReference>
<evidence type="ECO:0000259" key="3">
    <source>
        <dbReference type="PROSITE" id="PS50977"/>
    </source>
</evidence>
<dbReference type="Pfam" id="PF00440">
    <property type="entry name" value="TetR_N"/>
    <property type="match status" value="1"/>
</dbReference>
<keyword evidence="1 2" id="KW-0238">DNA-binding</keyword>
<dbReference type="AlphaFoldDB" id="A0A6I3L899"/>
<dbReference type="SUPFAM" id="SSF46689">
    <property type="entry name" value="Homeodomain-like"/>
    <property type="match status" value="1"/>
</dbReference>
<evidence type="ECO:0000313" key="5">
    <source>
        <dbReference type="Proteomes" id="UP000432464"/>
    </source>
</evidence>
<dbReference type="PRINTS" id="PR00455">
    <property type="entry name" value="HTHTETR"/>
</dbReference>
<dbReference type="EMBL" id="WMBB01000021">
    <property type="protein sequence ID" value="MTE17280.1"/>
    <property type="molecule type" value="Genomic_DNA"/>
</dbReference>
<dbReference type="PANTHER" id="PTHR30055">
    <property type="entry name" value="HTH-TYPE TRANSCRIPTIONAL REGULATOR RUTR"/>
    <property type="match status" value="1"/>
</dbReference>